<accession>A0A229TI24</accession>
<keyword evidence="2" id="KW-0472">Membrane</keyword>
<proteinExistence type="predicted"/>
<protein>
    <submittedName>
        <fullName evidence="3">Uncharacterized protein</fullName>
    </submittedName>
</protein>
<feature type="transmembrane region" description="Helical" evidence="2">
    <location>
        <begin position="374"/>
        <end position="395"/>
    </location>
</feature>
<dbReference type="EMBL" id="NMUL01000005">
    <property type="protein sequence ID" value="OXM70581.1"/>
    <property type="molecule type" value="Genomic_DNA"/>
</dbReference>
<feature type="transmembrane region" description="Helical" evidence="2">
    <location>
        <begin position="113"/>
        <end position="132"/>
    </location>
</feature>
<name>A0A229TI24_9PSEU</name>
<feature type="region of interest" description="Disordered" evidence="1">
    <location>
        <begin position="392"/>
        <end position="414"/>
    </location>
</feature>
<keyword evidence="2" id="KW-0812">Transmembrane</keyword>
<evidence type="ECO:0000256" key="1">
    <source>
        <dbReference type="SAM" id="MobiDB-lite"/>
    </source>
</evidence>
<organism evidence="3 4">
    <name type="scientific">Amycolatopsis vastitatis</name>
    <dbReference type="NCBI Taxonomy" id="1905142"/>
    <lineage>
        <taxon>Bacteria</taxon>
        <taxon>Bacillati</taxon>
        <taxon>Actinomycetota</taxon>
        <taxon>Actinomycetes</taxon>
        <taxon>Pseudonocardiales</taxon>
        <taxon>Pseudonocardiaceae</taxon>
        <taxon>Amycolatopsis</taxon>
    </lineage>
</organism>
<feature type="transmembrane region" description="Helical" evidence="2">
    <location>
        <begin position="80"/>
        <end position="101"/>
    </location>
</feature>
<gene>
    <name evidence="3" type="ORF">CF165_05850</name>
</gene>
<keyword evidence="2" id="KW-1133">Transmembrane helix</keyword>
<sequence length="414" mass="45615">MDEELARYAKGRIVLSVLGLRSVYYRLLRDRHGRDALWASAVARRLAPDDPDLPGRIRDSALRVGAYQIWSDVRRNGGTLHMAGQFAAFVTLVCVCVGVTFYTDGSLSQRLPYATATSFATLVVFVVGFSTSELCPPVSRTARALLGLLGLGALMITGWWLLRWQTIWGLGLSSGVFIGAAALFLLGLLSQIGRLLTHAAYRVSWTRWTSAEITETLAEAHWWLSNEPEPRCLRIASDNLEHVANCVERFLPHYLTEYASPVISSALAQRAQHEFAGIAAQVRILAKECLLPKATTRVEATDKVADLLVTAAQERWGEWGRAVPEEIERSARWRRLLSGVLRFGLGLFPLVSVAAGALFVYKANPGSPFLKPEVLVPVLVATFGFFTTVLGPGSSSERERPGGRRKPFHGRDRS</sequence>
<evidence type="ECO:0000313" key="3">
    <source>
        <dbReference type="EMBL" id="OXM70581.1"/>
    </source>
</evidence>
<feature type="transmembrane region" description="Helical" evidence="2">
    <location>
        <begin position="144"/>
        <end position="162"/>
    </location>
</feature>
<evidence type="ECO:0000256" key="2">
    <source>
        <dbReference type="SAM" id="Phobius"/>
    </source>
</evidence>
<comment type="caution">
    <text evidence="3">The sequence shown here is derived from an EMBL/GenBank/DDBJ whole genome shotgun (WGS) entry which is preliminary data.</text>
</comment>
<reference evidence="4" key="1">
    <citation type="submission" date="2017-07" db="EMBL/GenBank/DDBJ databases">
        <title>Comparative genome mining reveals phylogenetic distribution patterns of secondary metabolites in Amycolatopsis.</title>
        <authorList>
            <person name="Adamek M."/>
            <person name="Alanjary M."/>
            <person name="Sales-Ortells H."/>
            <person name="Goodfellow M."/>
            <person name="Bull A.T."/>
            <person name="Kalinowski J."/>
            <person name="Ziemert N."/>
        </authorList>
    </citation>
    <scope>NUCLEOTIDE SEQUENCE [LARGE SCALE GENOMIC DNA]</scope>
    <source>
        <strain evidence="4">H5</strain>
    </source>
</reference>
<evidence type="ECO:0000313" key="4">
    <source>
        <dbReference type="Proteomes" id="UP000215199"/>
    </source>
</evidence>
<feature type="transmembrane region" description="Helical" evidence="2">
    <location>
        <begin position="168"/>
        <end position="189"/>
    </location>
</feature>
<dbReference type="AlphaFoldDB" id="A0A229TI24"/>
<dbReference type="Proteomes" id="UP000215199">
    <property type="component" value="Unassembled WGS sequence"/>
</dbReference>
<feature type="transmembrane region" description="Helical" evidence="2">
    <location>
        <begin position="339"/>
        <end position="362"/>
    </location>
</feature>
<keyword evidence="4" id="KW-1185">Reference proteome</keyword>